<dbReference type="InterPro" id="IPR036179">
    <property type="entry name" value="Ig-like_dom_sf"/>
</dbReference>
<evidence type="ECO:0000256" key="8">
    <source>
        <dbReference type="ARBA" id="ARBA00023319"/>
    </source>
</evidence>
<evidence type="ECO:0000256" key="4">
    <source>
        <dbReference type="ARBA" id="ARBA00022729"/>
    </source>
</evidence>
<reference evidence="13 14" key="1">
    <citation type="submission" date="2019-09" db="EMBL/GenBank/DDBJ databases">
        <title>Bird 10,000 Genomes (B10K) Project - Family phase.</title>
        <authorList>
            <person name="Zhang G."/>
        </authorList>
    </citation>
    <scope>NUCLEOTIDE SEQUENCE [LARGE SCALE GENOMIC DNA]</scope>
    <source>
        <strain evidence="13">B10K-DU-003-06</strain>
    </source>
</reference>
<keyword evidence="5 11" id="KW-1133">Transmembrane helix</keyword>
<dbReference type="InterPro" id="IPR003599">
    <property type="entry name" value="Ig_sub"/>
</dbReference>
<gene>
    <name evidence="13" type="primary">Tmem81</name>
    <name evidence="13" type="ORF">FURFIG_R08077</name>
</gene>
<evidence type="ECO:0000256" key="9">
    <source>
        <dbReference type="ARBA" id="ARBA00049937"/>
    </source>
</evidence>
<keyword evidence="6 11" id="KW-0472">Membrane</keyword>
<evidence type="ECO:0000256" key="5">
    <source>
        <dbReference type="ARBA" id="ARBA00022989"/>
    </source>
</evidence>
<dbReference type="InterPro" id="IPR013783">
    <property type="entry name" value="Ig-like_fold"/>
</dbReference>
<evidence type="ECO:0000259" key="12">
    <source>
        <dbReference type="PROSITE" id="PS50835"/>
    </source>
</evidence>
<organism evidence="13 14">
    <name type="scientific">Furnarius figulus</name>
    <dbReference type="NCBI Taxonomy" id="463165"/>
    <lineage>
        <taxon>Eukaryota</taxon>
        <taxon>Metazoa</taxon>
        <taxon>Chordata</taxon>
        <taxon>Craniata</taxon>
        <taxon>Vertebrata</taxon>
        <taxon>Euteleostomi</taxon>
        <taxon>Archelosauria</taxon>
        <taxon>Archosauria</taxon>
        <taxon>Dinosauria</taxon>
        <taxon>Saurischia</taxon>
        <taxon>Theropoda</taxon>
        <taxon>Coelurosauria</taxon>
        <taxon>Aves</taxon>
        <taxon>Neognathae</taxon>
        <taxon>Neoaves</taxon>
        <taxon>Telluraves</taxon>
        <taxon>Australaves</taxon>
        <taxon>Passeriformes</taxon>
        <taxon>Furnariidae</taxon>
        <taxon>Furnarius</taxon>
    </lineage>
</organism>
<comment type="function">
    <text evidence="9">Essential fertilization factor required for male fertility. Part of a conserved trimeric sperm complex with the essential fertilization factors IZUMO1 and SPACA6 which bridges sperm and oocyte membranes during fertilization by binding to IZUMO1R/JUNO on the oocyte.</text>
</comment>
<protein>
    <recommendedName>
        <fullName evidence="10">Transmembrane protein 81</fullName>
    </recommendedName>
</protein>
<feature type="domain" description="Ig-like" evidence="12">
    <location>
        <begin position="39"/>
        <end position="143"/>
    </location>
</feature>
<dbReference type="AlphaFoldDB" id="A0A7K5B0Z7"/>
<evidence type="ECO:0000256" key="1">
    <source>
        <dbReference type="ARBA" id="ARBA00004251"/>
    </source>
</evidence>
<dbReference type="SUPFAM" id="SSF48726">
    <property type="entry name" value="Immunoglobulin"/>
    <property type="match status" value="1"/>
</dbReference>
<proteinExistence type="predicted"/>
<keyword evidence="14" id="KW-1185">Reference proteome</keyword>
<dbReference type="PANTHER" id="PTHR35670:SF1">
    <property type="entry name" value="TRANSMEMBRANE PROTEIN 81"/>
    <property type="match status" value="1"/>
</dbReference>
<dbReference type="InterPro" id="IPR007110">
    <property type="entry name" value="Ig-like_dom"/>
</dbReference>
<keyword evidence="8" id="KW-0393">Immunoglobulin domain</keyword>
<comment type="subcellular location">
    <subcellularLocation>
        <location evidence="1">Cell membrane</location>
        <topology evidence="1">Single-pass type I membrane protein</topology>
    </subcellularLocation>
</comment>
<dbReference type="GO" id="GO:0005886">
    <property type="term" value="C:plasma membrane"/>
    <property type="evidence" value="ECO:0007669"/>
    <property type="project" value="UniProtKB-SubCell"/>
</dbReference>
<dbReference type="CDD" id="cd00096">
    <property type="entry name" value="Ig"/>
    <property type="match status" value="1"/>
</dbReference>
<evidence type="ECO:0000313" key="13">
    <source>
        <dbReference type="EMBL" id="NWR89237.1"/>
    </source>
</evidence>
<dbReference type="SMART" id="SM00409">
    <property type="entry name" value="IG"/>
    <property type="match status" value="1"/>
</dbReference>
<accession>A0A7K5B0Z7</accession>
<dbReference type="InterPro" id="IPR039293">
    <property type="entry name" value="TMEM81"/>
</dbReference>
<name>A0A7K5B0Z7_9FURN</name>
<evidence type="ECO:0000256" key="10">
    <source>
        <dbReference type="ARBA" id="ARBA00050022"/>
    </source>
</evidence>
<evidence type="ECO:0000256" key="2">
    <source>
        <dbReference type="ARBA" id="ARBA00022475"/>
    </source>
</evidence>
<feature type="transmembrane region" description="Helical" evidence="11">
    <location>
        <begin position="201"/>
        <end position="219"/>
    </location>
</feature>
<dbReference type="PANTHER" id="PTHR35670">
    <property type="entry name" value="TRANSMEMBRANE PROTEIN 81"/>
    <property type="match status" value="1"/>
</dbReference>
<evidence type="ECO:0000256" key="6">
    <source>
        <dbReference type="ARBA" id="ARBA00023136"/>
    </source>
</evidence>
<evidence type="ECO:0000256" key="3">
    <source>
        <dbReference type="ARBA" id="ARBA00022692"/>
    </source>
</evidence>
<feature type="non-terminal residue" evidence="13">
    <location>
        <position position="221"/>
    </location>
</feature>
<keyword evidence="2" id="KW-1003">Cell membrane</keyword>
<keyword evidence="3 11" id="KW-0812">Transmembrane</keyword>
<dbReference type="Proteomes" id="UP000529852">
    <property type="component" value="Unassembled WGS sequence"/>
</dbReference>
<evidence type="ECO:0000313" key="14">
    <source>
        <dbReference type="Proteomes" id="UP000529852"/>
    </source>
</evidence>
<comment type="caution">
    <text evidence="13">The sequence shown here is derived from an EMBL/GenBank/DDBJ whole genome shotgun (WGS) entry which is preliminary data.</text>
</comment>
<evidence type="ECO:0000256" key="7">
    <source>
        <dbReference type="ARBA" id="ARBA00023157"/>
    </source>
</evidence>
<keyword evidence="7" id="KW-1015">Disulfide bond</keyword>
<evidence type="ECO:0000256" key="11">
    <source>
        <dbReference type="SAM" id="Phobius"/>
    </source>
</evidence>
<dbReference type="PROSITE" id="PS50835">
    <property type="entry name" value="IG_LIKE"/>
    <property type="match status" value="1"/>
</dbReference>
<sequence length="221" mass="24133">MTIPPELHSTVVKITVNSTPCSVTCGLGLKVEEMCEITPAGERRSCSLQRSLCLSTSICGLRHVSVPAGRPLRLSCLVESNPAFGKHTYGYTWRWAPGLITTNDLLFQPFRNPQPVLSLAPATEADAGTYRCDVQVRETFKVVKRVYFGLKVIPSNLVELNFQKSLTWEQKLVANLEEGSAGNSSQAGQESFWKKKVFHEAMLGIGSGLVGGVLVSLMLCC</sequence>
<dbReference type="Gene3D" id="2.60.40.10">
    <property type="entry name" value="Immunoglobulins"/>
    <property type="match status" value="1"/>
</dbReference>
<feature type="non-terminal residue" evidence="13">
    <location>
        <position position="1"/>
    </location>
</feature>
<keyword evidence="4" id="KW-0732">Signal</keyword>
<dbReference type="EMBL" id="VYZD01000325">
    <property type="protein sequence ID" value="NWR89237.1"/>
    <property type="molecule type" value="Genomic_DNA"/>
</dbReference>